<keyword evidence="9" id="KW-0573">Peptidoglycan synthesis</keyword>
<evidence type="ECO:0000259" key="19">
    <source>
        <dbReference type="Pfam" id="PF00912"/>
    </source>
</evidence>
<evidence type="ECO:0000256" key="7">
    <source>
        <dbReference type="ARBA" id="ARBA00022801"/>
    </source>
</evidence>
<comment type="catalytic activity">
    <reaction evidence="15">
        <text>[GlcNAc-(1-&gt;4)-Mur2Ac(oyl-L-Ala-gamma-D-Glu-L-Lys-D-Ala-D-Ala)](n)-di-trans,octa-cis-undecaprenyl diphosphate + beta-D-GlcNAc-(1-&gt;4)-Mur2Ac(oyl-L-Ala-gamma-D-Glu-L-Lys-D-Ala-D-Ala)-di-trans,octa-cis-undecaprenyl diphosphate = [GlcNAc-(1-&gt;4)-Mur2Ac(oyl-L-Ala-gamma-D-Glu-L-Lys-D-Ala-D-Ala)](n+1)-di-trans,octa-cis-undecaprenyl diphosphate + di-trans,octa-cis-undecaprenyl diphosphate + H(+)</text>
        <dbReference type="Rhea" id="RHEA:23708"/>
        <dbReference type="Rhea" id="RHEA-COMP:9602"/>
        <dbReference type="Rhea" id="RHEA-COMP:9603"/>
        <dbReference type="ChEBI" id="CHEBI:15378"/>
        <dbReference type="ChEBI" id="CHEBI:58405"/>
        <dbReference type="ChEBI" id="CHEBI:60033"/>
        <dbReference type="ChEBI" id="CHEBI:78435"/>
        <dbReference type="EC" id="2.4.99.28"/>
    </reaction>
</comment>
<dbReference type="AlphaFoldDB" id="A0AA43RK74"/>
<dbReference type="InterPro" id="IPR012338">
    <property type="entry name" value="Beta-lactam/transpept-like"/>
</dbReference>
<evidence type="ECO:0000256" key="13">
    <source>
        <dbReference type="ARBA" id="ARBA00023316"/>
    </source>
</evidence>
<sequence>MTRNHKDDPKNIWDRIKNTDTFQSLKTNAEKVKENYGKRTENSQKNDVTDSKKDEKSTTKNDDSQLSIAGREKEKASRAFRSEREPESERSDQESSLTPIPLSRSDKHTTHLPSRSNTLRESSESPQRDSILVKIDTVYMYLKRGLLILVLLALLFLFIGGGLGYGYFVSLLDDNYELSEEELVSEVFSVTSSSSMYYADGSKIADLRTDLRRTPIALDDIPPNFIAAVIATEDNYFYDHNGVVPKAILRAVYEQVSNTGSTGGSTITQQLVKQQLLTDETTFERKANEMALAMTLEENTSKDEILESYLNVSPFGRNNRGQNIAGIQEAAMGIFGIQPKDLSLAQAAYLAGLPKSPIDYSPYDQIGGLKEDNSQGLQRQADVLFFMLREGYITEEDYQEALDYDMSQDFLQPQPSEETRLSYVYDEVERRGRDLLIEQLIEKDEHNLKDVQADDELFNQYYEQADSQLRNSGYRIHSTIDKGIQDALQQTINENAWFIGSARNVYWQNEETGETEHMVEEGQNGSILIDNETGRVIAFVGGSDYDKNNFNNATQMRRSPASALKPLSVYGPALELGVITPASVVYDGPVRIDIPGVPIPYEPKNATGFSNRWWNAREALEISQNIPAVRIYSELYTEHDIMPFFRNSGIGPDAVPDQDFSNLSLALGGVTHGTTVEELSGAYAAIANDGVYNETHVISHIEDAQGEIIYQASDDIESTQVYSEETAYLLQDILRGVSTDGTGQASRNNLNFSLDLMSKTGTSDDTRDIWYVGSTPKITFGSWIGYRNIMDTNLLYPEFGHSSSNRNQMIWARMLNAVYAVNPEIIGAEETFSQPDSIVTTEVLSSTGMKPAAVTSPSGQTYTASGAMKTEIFHPDFVPGDTTYDFAVNATESELRRFWSSAGSNNSGNFIDRFFNRGDSDQNNSEEEEQDEETNIIEDFIDGVRQQFE</sequence>
<dbReference type="InterPro" id="IPR036950">
    <property type="entry name" value="PBP_transglycosylase"/>
</dbReference>
<keyword evidence="7" id="KW-0378">Hydrolase</keyword>
<dbReference type="GO" id="GO:0008955">
    <property type="term" value="F:peptidoglycan glycosyltransferase activity"/>
    <property type="evidence" value="ECO:0007669"/>
    <property type="project" value="UniProtKB-EC"/>
</dbReference>
<evidence type="ECO:0000256" key="16">
    <source>
        <dbReference type="SAM" id="MobiDB-lite"/>
    </source>
</evidence>
<feature type="domain" description="Glycosyl transferase family 51" evidence="19">
    <location>
        <begin position="201"/>
        <end position="371"/>
    </location>
</feature>
<evidence type="ECO:0000256" key="14">
    <source>
        <dbReference type="ARBA" id="ARBA00034000"/>
    </source>
</evidence>
<keyword evidence="2" id="KW-0121">Carboxypeptidase</keyword>
<evidence type="ECO:0000256" key="5">
    <source>
        <dbReference type="ARBA" id="ARBA00022679"/>
    </source>
</evidence>
<keyword evidence="13" id="KW-0961">Cell wall biogenesis/degradation</keyword>
<feature type="transmembrane region" description="Helical" evidence="17">
    <location>
        <begin position="146"/>
        <end position="168"/>
    </location>
</feature>
<evidence type="ECO:0000256" key="2">
    <source>
        <dbReference type="ARBA" id="ARBA00022645"/>
    </source>
</evidence>
<keyword evidence="4 20" id="KW-0328">Glycosyltransferase</keyword>
<dbReference type="InterPro" id="IPR050396">
    <property type="entry name" value="Glycosyltr_51/Transpeptidase"/>
</dbReference>
<dbReference type="InterPro" id="IPR001460">
    <property type="entry name" value="PCN-bd_Tpept"/>
</dbReference>
<gene>
    <name evidence="20" type="ORF">Q4F26_01595</name>
</gene>
<keyword evidence="8" id="KW-0133">Cell shape</keyword>
<feature type="compositionally biased region" description="Basic and acidic residues" evidence="16">
    <location>
        <begin position="1"/>
        <end position="18"/>
    </location>
</feature>
<dbReference type="Proteomes" id="UP001171751">
    <property type="component" value="Unassembled WGS sequence"/>
</dbReference>
<evidence type="ECO:0000256" key="17">
    <source>
        <dbReference type="SAM" id="Phobius"/>
    </source>
</evidence>
<evidence type="ECO:0000256" key="1">
    <source>
        <dbReference type="ARBA" id="ARBA00022475"/>
    </source>
</evidence>
<dbReference type="GO" id="GO:0009252">
    <property type="term" value="P:peptidoglycan biosynthetic process"/>
    <property type="evidence" value="ECO:0007669"/>
    <property type="project" value="UniProtKB-KW"/>
</dbReference>
<dbReference type="Pfam" id="PF00905">
    <property type="entry name" value="Transpeptidase"/>
    <property type="match status" value="1"/>
</dbReference>
<keyword evidence="1" id="KW-1003">Cell membrane</keyword>
<dbReference type="GO" id="GO:0008658">
    <property type="term" value="F:penicillin binding"/>
    <property type="evidence" value="ECO:0007669"/>
    <property type="project" value="InterPro"/>
</dbReference>
<evidence type="ECO:0000256" key="8">
    <source>
        <dbReference type="ARBA" id="ARBA00022960"/>
    </source>
</evidence>
<feature type="region of interest" description="Disordered" evidence="16">
    <location>
        <begin position="1"/>
        <end position="126"/>
    </location>
</feature>
<feature type="compositionally biased region" description="Polar residues" evidence="16">
    <location>
        <begin position="111"/>
        <end position="120"/>
    </location>
</feature>
<comment type="caution">
    <text evidence="20">The sequence shown here is derived from an EMBL/GenBank/DDBJ whole genome shotgun (WGS) entry which is preliminary data.</text>
</comment>
<feature type="compositionally biased region" description="Acidic residues" evidence="16">
    <location>
        <begin position="924"/>
        <end position="941"/>
    </location>
</feature>
<dbReference type="Gene3D" id="1.10.3810.10">
    <property type="entry name" value="Biosynthetic peptidoglycan transglycosylase-like"/>
    <property type="match status" value="1"/>
</dbReference>
<dbReference type="InterPro" id="IPR001264">
    <property type="entry name" value="Glyco_trans_51"/>
</dbReference>
<dbReference type="InterPro" id="IPR023346">
    <property type="entry name" value="Lysozyme-like_dom_sf"/>
</dbReference>
<feature type="domain" description="Penicillin-binding protein transpeptidase" evidence="18">
    <location>
        <begin position="527"/>
        <end position="797"/>
    </location>
</feature>
<keyword evidence="3" id="KW-0645">Protease</keyword>
<dbReference type="SUPFAM" id="SSF53955">
    <property type="entry name" value="Lysozyme-like"/>
    <property type="match status" value="1"/>
</dbReference>
<dbReference type="GO" id="GO:0009002">
    <property type="term" value="F:serine-type D-Ala-D-Ala carboxypeptidase activity"/>
    <property type="evidence" value="ECO:0007669"/>
    <property type="project" value="UniProtKB-EC"/>
</dbReference>
<dbReference type="PANTHER" id="PTHR32282:SF32">
    <property type="entry name" value="PENICILLIN-BINDING PROTEIN 2A"/>
    <property type="match status" value="1"/>
</dbReference>
<evidence type="ECO:0000256" key="9">
    <source>
        <dbReference type="ARBA" id="ARBA00022984"/>
    </source>
</evidence>
<protein>
    <submittedName>
        <fullName evidence="20">Transglycosylase domain-containing protein</fullName>
        <ecNumber evidence="20">2.4.-.-</ecNumber>
    </submittedName>
</protein>
<evidence type="ECO:0000256" key="15">
    <source>
        <dbReference type="ARBA" id="ARBA00049902"/>
    </source>
</evidence>
<dbReference type="GO" id="GO:0008360">
    <property type="term" value="P:regulation of cell shape"/>
    <property type="evidence" value="ECO:0007669"/>
    <property type="project" value="UniProtKB-KW"/>
</dbReference>
<keyword evidence="6 17" id="KW-0812">Transmembrane</keyword>
<keyword evidence="5 20" id="KW-0808">Transferase</keyword>
<dbReference type="SUPFAM" id="SSF56601">
    <property type="entry name" value="beta-lactamase/transpeptidase-like"/>
    <property type="match status" value="1"/>
</dbReference>
<comment type="catalytic activity">
    <reaction evidence="14">
        <text>Preferential cleavage: (Ac)2-L-Lys-D-Ala-|-D-Ala. Also transpeptidation of peptidyl-alanyl moieties that are N-acyl substituents of D-alanine.</text>
        <dbReference type="EC" id="3.4.16.4"/>
    </reaction>
</comment>
<evidence type="ECO:0000256" key="4">
    <source>
        <dbReference type="ARBA" id="ARBA00022676"/>
    </source>
</evidence>
<feature type="compositionally biased region" description="Basic and acidic residues" evidence="16">
    <location>
        <begin position="70"/>
        <end position="93"/>
    </location>
</feature>
<evidence type="ECO:0000256" key="6">
    <source>
        <dbReference type="ARBA" id="ARBA00022692"/>
    </source>
</evidence>
<evidence type="ECO:0000259" key="18">
    <source>
        <dbReference type="Pfam" id="PF00905"/>
    </source>
</evidence>
<reference evidence="20" key="1">
    <citation type="submission" date="2023-07" db="EMBL/GenBank/DDBJ databases">
        <title>Between Cages and Wild: Unraveling the Impact of Captivity on Animal Microbiomes and Antimicrobial Resistance.</title>
        <authorList>
            <person name="Schmartz G.P."/>
            <person name="Rehner J."/>
            <person name="Schuff M.J."/>
            <person name="Becker S.L."/>
            <person name="Kravczyk M."/>
            <person name="Gurevich A."/>
            <person name="Francke R."/>
            <person name="Mueller R."/>
            <person name="Keller V."/>
            <person name="Keller A."/>
        </authorList>
    </citation>
    <scope>NUCLEOTIDE SEQUENCE</scope>
    <source>
        <strain evidence="20">S39M_St_73</strain>
    </source>
</reference>
<name>A0AA43RK74_9LACT</name>
<evidence type="ECO:0000256" key="10">
    <source>
        <dbReference type="ARBA" id="ARBA00022989"/>
    </source>
</evidence>
<dbReference type="Gene3D" id="3.40.50.12800">
    <property type="match status" value="1"/>
</dbReference>
<organism evidence="20 21">
    <name type="scientific">Atopococcus tabaci</name>
    <dbReference type="NCBI Taxonomy" id="269774"/>
    <lineage>
        <taxon>Bacteria</taxon>
        <taxon>Bacillati</taxon>
        <taxon>Bacillota</taxon>
        <taxon>Bacilli</taxon>
        <taxon>Lactobacillales</taxon>
        <taxon>Carnobacteriaceae</taxon>
        <taxon>Atopococcus</taxon>
    </lineage>
</organism>
<dbReference type="EC" id="2.4.-.-" evidence="20"/>
<evidence type="ECO:0000256" key="11">
    <source>
        <dbReference type="ARBA" id="ARBA00023136"/>
    </source>
</evidence>
<dbReference type="Gene3D" id="3.40.710.10">
    <property type="entry name" value="DD-peptidase/beta-lactamase superfamily"/>
    <property type="match status" value="1"/>
</dbReference>
<keyword evidence="10 17" id="KW-1133">Transmembrane helix</keyword>
<dbReference type="Pfam" id="PF00912">
    <property type="entry name" value="Transgly"/>
    <property type="match status" value="1"/>
</dbReference>
<keyword evidence="11 17" id="KW-0472">Membrane</keyword>
<keyword evidence="12" id="KW-0511">Multifunctional enzyme</keyword>
<dbReference type="GO" id="GO:0006508">
    <property type="term" value="P:proteolysis"/>
    <property type="evidence" value="ECO:0007669"/>
    <property type="project" value="UniProtKB-KW"/>
</dbReference>
<dbReference type="Gene3D" id="3.90.1310.40">
    <property type="match status" value="1"/>
</dbReference>
<evidence type="ECO:0000256" key="3">
    <source>
        <dbReference type="ARBA" id="ARBA00022670"/>
    </source>
</evidence>
<dbReference type="GO" id="GO:0030288">
    <property type="term" value="C:outer membrane-bounded periplasmic space"/>
    <property type="evidence" value="ECO:0007669"/>
    <property type="project" value="TreeGrafter"/>
</dbReference>
<proteinExistence type="predicted"/>
<feature type="region of interest" description="Disordered" evidence="16">
    <location>
        <begin position="912"/>
        <end position="949"/>
    </location>
</feature>
<feature type="compositionally biased region" description="Basic and acidic residues" evidence="16">
    <location>
        <begin position="28"/>
        <end position="63"/>
    </location>
</feature>
<dbReference type="EMBL" id="JAUNQW010000004">
    <property type="protein sequence ID" value="MDO5457016.1"/>
    <property type="molecule type" value="Genomic_DNA"/>
</dbReference>
<dbReference type="PANTHER" id="PTHR32282">
    <property type="entry name" value="BINDING PROTEIN TRANSPEPTIDASE, PUTATIVE-RELATED"/>
    <property type="match status" value="1"/>
</dbReference>
<dbReference type="GO" id="GO:0071555">
    <property type="term" value="P:cell wall organization"/>
    <property type="evidence" value="ECO:0007669"/>
    <property type="project" value="UniProtKB-KW"/>
</dbReference>
<keyword evidence="21" id="KW-1185">Reference proteome</keyword>
<accession>A0AA43RK74</accession>
<evidence type="ECO:0000313" key="20">
    <source>
        <dbReference type="EMBL" id="MDO5457016.1"/>
    </source>
</evidence>
<evidence type="ECO:0000313" key="21">
    <source>
        <dbReference type="Proteomes" id="UP001171751"/>
    </source>
</evidence>
<evidence type="ECO:0000256" key="12">
    <source>
        <dbReference type="ARBA" id="ARBA00023268"/>
    </source>
</evidence>